<organism evidence="15 16">
    <name type="scientific">Paenibacillus albiflavus</name>
    <dbReference type="NCBI Taxonomy" id="2545760"/>
    <lineage>
        <taxon>Bacteria</taxon>
        <taxon>Bacillati</taxon>
        <taxon>Bacillota</taxon>
        <taxon>Bacilli</taxon>
        <taxon>Bacillales</taxon>
        <taxon>Paenibacillaceae</taxon>
        <taxon>Paenibacillus</taxon>
    </lineage>
</organism>
<dbReference type="Proteomes" id="UP000295418">
    <property type="component" value="Unassembled WGS sequence"/>
</dbReference>
<reference evidence="15 16" key="1">
    <citation type="submission" date="2019-03" db="EMBL/GenBank/DDBJ databases">
        <authorList>
            <person name="Kim M.K.M."/>
        </authorList>
    </citation>
    <scope>NUCLEOTIDE SEQUENCE [LARGE SCALE GENOMIC DNA]</scope>
    <source>
        <strain evidence="15 16">18JY21-1</strain>
    </source>
</reference>
<gene>
    <name evidence="15" type="ORF">E0485_01485</name>
</gene>
<evidence type="ECO:0000256" key="12">
    <source>
        <dbReference type="ARBA" id="ARBA00023136"/>
    </source>
</evidence>
<dbReference type="InterPro" id="IPR003661">
    <property type="entry name" value="HisK_dim/P_dom"/>
</dbReference>
<keyword evidence="9" id="KW-0067">ATP-binding</keyword>
<evidence type="ECO:0000256" key="3">
    <source>
        <dbReference type="ARBA" id="ARBA00012438"/>
    </source>
</evidence>
<dbReference type="Gene3D" id="1.10.287.130">
    <property type="match status" value="1"/>
</dbReference>
<protein>
    <recommendedName>
        <fullName evidence="3">histidine kinase</fullName>
        <ecNumber evidence="3">2.7.13.3</ecNumber>
    </recommendedName>
</protein>
<comment type="subcellular location">
    <subcellularLocation>
        <location evidence="2">Membrane</location>
    </subcellularLocation>
</comment>
<dbReference type="InterPro" id="IPR050736">
    <property type="entry name" value="Sensor_HK_Regulatory"/>
</dbReference>
<accession>A0A4V2WPW1</accession>
<evidence type="ECO:0000256" key="6">
    <source>
        <dbReference type="ARBA" id="ARBA00022692"/>
    </source>
</evidence>
<dbReference type="Gene3D" id="3.30.565.10">
    <property type="entry name" value="Histidine kinase-like ATPase, C-terminal domain"/>
    <property type="match status" value="1"/>
</dbReference>
<evidence type="ECO:0000313" key="15">
    <source>
        <dbReference type="EMBL" id="TCZ80982.1"/>
    </source>
</evidence>
<sequence length="312" mass="35619">MVNYFYITLIVLLLLVIIVQHQHKKKRTQELLEVQQRLHKIINRPLNEKLLLLTNDPALQTLLAEINRLLIAIQHTGAVYARTENSMRRMLSNISHDLKTPLTVVIGYLEMLRLNPDLSAEERNDLIAKVHTKTVLVLDLIHTFFDLAKLEAGDNDMVISKVQLNELCRMSILQFYEVLTAKGIEVDIDIPDQVIAAKGNEEALQRILNNLISNAIAYGSEGKVLGLTLHEDEESAYIQVWDRGKGISEIHKDAVFERMYTLEDSRNRSYQGSGLGLTITKRLIEKMGGKIHLNSKPYERTVFIVELAKIKF</sequence>
<dbReference type="GO" id="GO:0005524">
    <property type="term" value="F:ATP binding"/>
    <property type="evidence" value="ECO:0007669"/>
    <property type="project" value="UniProtKB-KW"/>
</dbReference>
<evidence type="ECO:0000256" key="9">
    <source>
        <dbReference type="ARBA" id="ARBA00022840"/>
    </source>
</evidence>
<dbReference type="InterPro" id="IPR004358">
    <property type="entry name" value="Sig_transdc_His_kin-like_C"/>
</dbReference>
<keyword evidence="4" id="KW-0597">Phosphoprotein</keyword>
<dbReference type="InterPro" id="IPR005467">
    <property type="entry name" value="His_kinase_dom"/>
</dbReference>
<dbReference type="PRINTS" id="PR00344">
    <property type="entry name" value="BCTRLSENSOR"/>
</dbReference>
<proteinExistence type="predicted"/>
<dbReference type="PANTHER" id="PTHR43711:SF26">
    <property type="entry name" value="SENSOR HISTIDINE KINASE RCSC"/>
    <property type="match status" value="1"/>
</dbReference>
<dbReference type="SUPFAM" id="SSF55874">
    <property type="entry name" value="ATPase domain of HSP90 chaperone/DNA topoisomerase II/histidine kinase"/>
    <property type="match status" value="1"/>
</dbReference>
<dbReference type="CDD" id="cd00082">
    <property type="entry name" value="HisKA"/>
    <property type="match status" value="1"/>
</dbReference>
<keyword evidence="16" id="KW-1185">Reference proteome</keyword>
<dbReference type="OrthoDB" id="9792991at2"/>
<name>A0A4V2WPW1_9BACL</name>
<dbReference type="SMART" id="SM00388">
    <property type="entry name" value="HisKA"/>
    <property type="match status" value="1"/>
</dbReference>
<dbReference type="EMBL" id="SKFG01000001">
    <property type="protein sequence ID" value="TCZ80982.1"/>
    <property type="molecule type" value="Genomic_DNA"/>
</dbReference>
<dbReference type="Pfam" id="PF02518">
    <property type="entry name" value="HATPase_c"/>
    <property type="match status" value="1"/>
</dbReference>
<keyword evidence="5" id="KW-0808">Transferase</keyword>
<dbReference type="GO" id="GO:0000155">
    <property type="term" value="F:phosphorelay sensor kinase activity"/>
    <property type="evidence" value="ECO:0007669"/>
    <property type="project" value="InterPro"/>
</dbReference>
<dbReference type="FunFam" id="3.30.565.10:FF:000013">
    <property type="entry name" value="Two-component sensor histidine kinase"/>
    <property type="match status" value="1"/>
</dbReference>
<keyword evidence="7" id="KW-0547">Nucleotide-binding</keyword>
<dbReference type="InterPro" id="IPR003594">
    <property type="entry name" value="HATPase_dom"/>
</dbReference>
<keyword evidence="12 13" id="KW-0472">Membrane</keyword>
<dbReference type="PROSITE" id="PS50109">
    <property type="entry name" value="HIS_KIN"/>
    <property type="match status" value="1"/>
</dbReference>
<evidence type="ECO:0000256" key="11">
    <source>
        <dbReference type="ARBA" id="ARBA00023012"/>
    </source>
</evidence>
<comment type="caution">
    <text evidence="15">The sequence shown here is derived from an EMBL/GenBank/DDBJ whole genome shotgun (WGS) entry which is preliminary data.</text>
</comment>
<dbReference type="SMART" id="SM00387">
    <property type="entry name" value="HATPase_c"/>
    <property type="match status" value="1"/>
</dbReference>
<evidence type="ECO:0000259" key="14">
    <source>
        <dbReference type="PROSITE" id="PS50109"/>
    </source>
</evidence>
<keyword evidence="6 13" id="KW-0812">Transmembrane</keyword>
<dbReference type="InterPro" id="IPR036890">
    <property type="entry name" value="HATPase_C_sf"/>
</dbReference>
<feature type="transmembrane region" description="Helical" evidence="13">
    <location>
        <begin position="6"/>
        <end position="23"/>
    </location>
</feature>
<dbReference type="GO" id="GO:0016020">
    <property type="term" value="C:membrane"/>
    <property type="evidence" value="ECO:0007669"/>
    <property type="project" value="UniProtKB-SubCell"/>
</dbReference>
<dbReference type="InterPro" id="IPR036097">
    <property type="entry name" value="HisK_dim/P_sf"/>
</dbReference>
<evidence type="ECO:0000256" key="1">
    <source>
        <dbReference type="ARBA" id="ARBA00000085"/>
    </source>
</evidence>
<evidence type="ECO:0000256" key="13">
    <source>
        <dbReference type="SAM" id="Phobius"/>
    </source>
</evidence>
<keyword evidence="8 15" id="KW-0418">Kinase</keyword>
<evidence type="ECO:0000256" key="8">
    <source>
        <dbReference type="ARBA" id="ARBA00022777"/>
    </source>
</evidence>
<evidence type="ECO:0000256" key="2">
    <source>
        <dbReference type="ARBA" id="ARBA00004370"/>
    </source>
</evidence>
<evidence type="ECO:0000313" key="16">
    <source>
        <dbReference type="Proteomes" id="UP000295418"/>
    </source>
</evidence>
<evidence type="ECO:0000256" key="10">
    <source>
        <dbReference type="ARBA" id="ARBA00022989"/>
    </source>
</evidence>
<evidence type="ECO:0000256" key="7">
    <source>
        <dbReference type="ARBA" id="ARBA00022741"/>
    </source>
</evidence>
<comment type="catalytic activity">
    <reaction evidence="1">
        <text>ATP + protein L-histidine = ADP + protein N-phospho-L-histidine.</text>
        <dbReference type="EC" id="2.7.13.3"/>
    </reaction>
</comment>
<dbReference type="EC" id="2.7.13.3" evidence="3"/>
<dbReference type="SUPFAM" id="SSF47384">
    <property type="entry name" value="Homodimeric domain of signal transducing histidine kinase"/>
    <property type="match status" value="1"/>
</dbReference>
<keyword evidence="11" id="KW-0902">Two-component regulatory system</keyword>
<evidence type="ECO:0000256" key="4">
    <source>
        <dbReference type="ARBA" id="ARBA00022553"/>
    </source>
</evidence>
<feature type="domain" description="Histidine kinase" evidence="14">
    <location>
        <begin position="93"/>
        <end position="311"/>
    </location>
</feature>
<dbReference type="PANTHER" id="PTHR43711">
    <property type="entry name" value="TWO-COMPONENT HISTIDINE KINASE"/>
    <property type="match status" value="1"/>
</dbReference>
<keyword evidence="10 13" id="KW-1133">Transmembrane helix</keyword>
<dbReference type="Pfam" id="PF00512">
    <property type="entry name" value="HisKA"/>
    <property type="match status" value="1"/>
</dbReference>
<evidence type="ECO:0000256" key="5">
    <source>
        <dbReference type="ARBA" id="ARBA00022679"/>
    </source>
</evidence>
<dbReference type="AlphaFoldDB" id="A0A4V2WPW1"/>